<name>A0A8X6TTM4_NEPPI</name>
<comment type="caution">
    <text evidence="1">The sequence shown here is derived from an EMBL/GenBank/DDBJ whole genome shotgun (WGS) entry which is preliminary data.</text>
</comment>
<reference evidence="1" key="1">
    <citation type="submission" date="2020-08" db="EMBL/GenBank/DDBJ databases">
        <title>Multicomponent nature underlies the extraordinary mechanical properties of spider dragline silk.</title>
        <authorList>
            <person name="Kono N."/>
            <person name="Nakamura H."/>
            <person name="Mori M."/>
            <person name="Yoshida Y."/>
            <person name="Ohtoshi R."/>
            <person name="Malay A.D."/>
            <person name="Moran D.A.P."/>
            <person name="Tomita M."/>
            <person name="Numata K."/>
            <person name="Arakawa K."/>
        </authorList>
    </citation>
    <scope>NUCLEOTIDE SEQUENCE</scope>
</reference>
<keyword evidence="2" id="KW-1185">Reference proteome</keyword>
<protein>
    <submittedName>
        <fullName evidence="1">Uncharacterized protein</fullName>
    </submittedName>
</protein>
<dbReference type="EMBL" id="BMAW01064530">
    <property type="protein sequence ID" value="GFT45647.1"/>
    <property type="molecule type" value="Genomic_DNA"/>
</dbReference>
<evidence type="ECO:0000313" key="2">
    <source>
        <dbReference type="Proteomes" id="UP000887013"/>
    </source>
</evidence>
<accession>A0A8X6TTM4</accession>
<evidence type="ECO:0000313" key="1">
    <source>
        <dbReference type="EMBL" id="GFT45647.1"/>
    </source>
</evidence>
<organism evidence="1 2">
    <name type="scientific">Nephila pilipes</name>
    <name type="common">Giant wood spider</name>
    <name type="synonym">Nephila maculata</name>
    <dbReference type="NCBI Taxonomy" id="299642"/>
    <lineage>
        <taxon>Eukaryota</taxon>
        <taxon>Metazoa</taxon>
        <taxon>Ecdysozoa</taxon>
        <taxon>Arthropoda</taxon>
        <taxon>Chelicerata</taxon>
        <taxon>Arachnida</taxon>
        <taxon>Araneae</taxon>
        <taxon>Araneomorphae</taxon>
        <taxon>Entelegynae</taxon>
        <taxon>Araneoidea</taxon>
        <taxon>Nephilidae</taxon>
        <taxon>Nephila</taxon>
    </lineage>
</organism>
<dbReference type="AlphaFoldDB" id="A0A8X6TTM4"/>
<sequence>MIKEYGSQNVISPVPELCHSTAKSGLDCSPGSLHTWTRWSSDLERKLHGTVQFPTLIYLGTIACGTAEVSMLKSEPFKDAGILLKAFCYNFHIHYD</sequence>
<gene>
    <name evidence="1" type="ORF">NPIL_362631</name>
</gene>
<dbReference type="Proteomes" id="UP000887013">
    <property type="component" value="Unassembled WGS sequence"/>
</dbReference>
<proteinExistence type="predicted"/>